<organism evidence="7 8">
    <name type="scientific">Meloidogyne incognita</name>
    <name type="common">Southern root-knot nematode worm</name>
    <name type="synonym">Oxyuris incognita</name>
    <dbReference type="NCBI Taxonomy" id="6306"/>
    <lineage>
        <taxon>Eukaryota</taxon>
        <taxon>Metazoa</taxon>
        <taxon>Ecdysozoa</taxon>
        <taxon>Nematoda</taxon>
        <taxon>Chromadorea</taxon>
        <taxon>Rhabditida</taxon>
        <taxon>Tylenchina</taxon>
        <taxon>Tylenchomorpha</taxon>
        <taxon>Tylenchoidea</taxon>
        <taxon>Meloidogynidae</taxon>
        <taxon>Meloidogyninae</taxon>
        <taxon>Meloidogyne</taxon>
        <taxon>Meloidogyne incognita group</taxon>
    </lineage>
</organism>
<feature type="domain" description="Tubulin-folding cofactor D C-terminal" evidence="5">
    <location>
        <begin position="918"/>
        <end position="1108"/>
    </location>
</feature>
<dbReference type="AlphaFoldDB" id="A0A914KLD1"/>
<dbReference type="InterPro" id="IPR016024">
    <property type="entry name" value="ARM-type_fold"/>
</dbReference>
<comment type="similarity">
    <text evidence="1">Belongs to the TBCD family.</text>
</comment>
<reference evidence="8" key="1">
    <citation type="submission" date="2022-11" db="UniProtKB">
        <authorList>
            <consortium name="WormBaseParasite"/>
        </authorList>
    </citation>
    <scope>IDENTIFICATION</scope>
</reference>
<dbReference type="Pfam" id="PF23579">
    <property type="entry name" value="ARM_TBCD"/>
    <property type="match status" value="1"/>
</dbReference>
<dbReference type="GO" id="GO:0000226">
    <property type="term" value="P:microtubule cytoskeleton organization"/>
    <property type="evidence" value="ECO:0007669"/>
    <property type="project" value="TreeGrafter"/>
</dbReference>
<evidence type="ECO:0000259" key="6">
    <source>
        <dbReference type="Pfam" id="PF25767"/>
    </source>
</evidence>
<dbReference type="SUPFAM" id="SSF48371">
    <property type="entry name" value="ARM repeat"/>
    <property type="match status" value="1"/>
</dbReference>
<dbReference type="Pfam" id="PF12612">
    <property type="entry name" value="TFCD_C"/>
    <property type="match status" value="1"/>
</dbReference>
<evidence type="ECO:0000256" key="3">
    <source>
        <dbReference type="ARBA" id="ARBA00023186"/>
    </source>
</evidence>
<dbReference type="InterPro" id="IPR033162">
    <property type="entry name" value="TBCD"/>
</dbReference>
<evidence type="ECO:0000313" key="7">
    <source>
        <dbReference type="Proteomes" id="UP000887563"/>
    </source>
</evidence>
<dbReference type="Gene3D" id="1.25.10.10">
    <property type="entry name" value="Leucine-rich Repeat Variant"/>
    <property type="match status" value="1"/>
</dbReference>
<dbReference type="GO" id="GO:0007023">
    <property type="term" value="P:post-chaperonin tubulin folding pathway"/>
    <property type="evidence" value="ECO:0007669"/>
    <property type="project" value="InterPro"/>
</dbReference>
<dbReference type="InterPro" id="IPR011989">
    <property type="entry name" value="ARM-like"/>
</dbReference>
<dbReference type="GO" id="GO:0005096">
    <property type="term" value="F:GTPase activator activity"/>
    <property type="evidence" value="ECO:0007669"/>
    <property type="project" value="InterPro"/>
</dbReference>
<sequence>MDTSCLVGCTPIHLEEEHVSKLKFLVTQISNETAKSMEENNLEQFQRLVELYSDEPQLLDPALNDLVAALVKHIRWPLPDELPILDNSSIVALTYLRVLCLVRGYKFLMRLLPHEFELLAPILSCLQHLITKMSTCPKEAKFLNKILIQMLVIWLMLICKNPFNLELRYSRNDLTTKTTNSFFTSFAENIVCCLDEILKSETVDGALSVVPTLLAQILTRAPVNAKALEARYLNFQNVFDKFQSETDGGRQLINQLALANALLKWGRRRDIKPFTEQLFSSLSKDFLFSQCPNILVRHLISKLLQRISLVLLRPKLASWRYRCGYRSIEETLKRDKNLKMDSASSLQDTRGHANEKEDSQNDDDDSDIPYDLIEIILGQLLLKLRDRDNLVRWTSAKGIARICARIPLEMAAQVVSSIFKDIFEEKTDSNVASSRLGGCLVLAELCRRGCLLPEQVPKAISLVVSRSLIFDSNQFGSVLALNIRDASCYICWAFARAYEAKFLRQHLKPLAGTLLSVALFDREVNVRRAASASFQENVGRNDSFPHGIPVLQLIDFGEIARIRHCYLEISVEVAKFPEYVQPMLDHLVELKCQHWDESIRELAAEALQNLAPFDFEYSENELLPKLFKRLNSLDLNEKHGAFFAVAGLLEALSVRRDQVLKKYSALLFEAINVNSIQLNDHRKKGFSLNAKSLCRIIRALCTIECVLDVEQLNKFHNILDAVIGEENNQLSIYAQQAFPSLMAYYRGNNLDQLLNRLRNKYFPEIEKSNQTTESLCCCNIRPLAFLLPESLDINFDYKEQKELLLLNVVIEKLIVVILDQKTPKWVFARVAGIETLITILINLSTSSSKNLLFSQKICWEKIFDCLNKSSDDYTTTTNGNIGRFCRRAAIEGIGELLPLIINEEDKILILQEQLNLSIGKIIERACESIDDLRQKASNVLTKLITLIKDNNHPLRLFIKEFNLLEKIFYLKNKEEENNKEFSNKDWLTSKGFERLSLLLNSTTYGNFALSGFVLSAGSVCAWTMENAFLAIVSYLKPHKKDIKFIENFLNNLLLINSKMSERQIDPTPILILFRMLFNDGQLKCLEENADNSIIFSNFYKLIYKLATNKGKPKVKLEAVSSLGCLLQLPSDSKLYKNSLNALLFSLQTSPYAAIREKVASQLFEAFSLLIEEEEEKQINLALELLAQTDWSKWGDEKMNNSFLEIKRILKGI</sequence>
<dbReference type="GO" id="GO:0070830">
    <property type="term" value="P:bicellular tight junction assembly"/>
    <property type="evidence" value="ECO:0007669"/>
    <property type="project" value="TreeGrafter"/>
</dbReference>
<evidence type="ECO:0000256" key="2">
    <source>
        <dbReference type="ARBA" id="ARBA00015003"/>
    </source>
</evidence>
<dbReference type="GO" id="GO:0048487">
    <property type="term" value="F:beta-tubulin binding"/>
    <property type="evidence" value="ECO:0007669"/>
    <property type="project" value="InterPro"/>
</dbReference>
<dbReference type="GO" id="GO:0034333">
    <property type="term" value="P:adherens junction assembly"/>
    <property type="evidence" value="ECO:0007669"/>
    <property type="project" value="TreeGrafter"/>
</dbReference>
<keyword evidence="3" id="KW-0143">Chaperone</keyword>
<dbReference type="PANTHER" id="PTHR12658">
    <property type="entry name" value="BETA-TUBULIN COFACTOR D"/>
    <property type="match status" value="1"/>
</dbReference>
<dbReference type="PANTHER" id="PTHR12658:SF0">
    <property type="entry name" value="TUBULIN-SPECIFIC CHAPERONE D"/>
    <property type="match status" value="1"/>
</dbReference>
<dbReference type="WBParaSite" id="Minc3s00037g02152">
    <property type="protein sequence ID" value="Minc3s00037g02152"/>
    <property type="gene ID" value="Minc3s00037g02152"/>
</dbReference>
<dbReference type="Pfam" id="PF25767">
    <property type="entry name" value="ARM_TBCD_2nd"/>
    <property type="match status" value="1"/>
</dbReference>
<dbReference type="GO" id="GO:0007021">
    <property type="term" value="P:tubulin complex assembly"/>
    <property type="evidence" value="ECO:0007669"/>
    <property type="project" value="InterPro"/>
</dbReference>
<evidence type="ECO:0000313" key="8">
    <source>
        <dbReference type="WBParaSite" id="Minc3s00037g02152"/>
    </source>
</evidence>
<keyword evidence="7" id="KW-1185">Reference proteome</keyword>
<dbReference type="GO" id="GO:0016328">
    <property type="term" value="C:lateral plasma membrane"/>
    <property type="evidence" value="ECO:0007669"/>
    <property type="project" value="TreeGrafter"/>
</dbReference>
<dbReference type="InterPro" id="IPR022577">
    <property type="entry name" value="TBCD_C"/>
</dbReference>
<feature type="compositionally biased region" description="Basic and acidic residues" evidence="4">
    <location>
        <begin position="349"/>
        <end position="359"/>
    </location>
</feature>
<evidence type="ECO:0000256" key="1">
    <source>
        <dbReference type="ARBA" id="ARBA00006853"/>
    </source>
</evidence>
<evidence type="ECO:0000259" key="5">
    <source>
        <dbReference type="Pfam" id="PF12612"/>
    </source>
</evidence>
<name>A0A914KLD1_MELIC</name>
<dbReference type="Proteomes" id="UP000887563">
    <property type="component" value="Unplaced"/>
</dbReference>
<protein>
    <recommendedName>
        <fullName evidence="2">Tubulin-specific chaperone D</fullName>
    </recommendedName>
</protein>
<evidence type="ECO:0000256" key="4">
    <source>
        <dbReference type="SAM" id="MobiDB-lite"/>
    </source>
</evidence>
<dbReference type="InterPro" id="IPR058033">
    <property type="entry name" value="ARM_TBCD_2nd"/>
</dbReference>
<accession>A0A914KLD1</accession>
<feature type="region of interest" description="Disordered" evidence="4">
    <location>
        <begin position="339"/>
        <end position="365"/>
    </location>
</feature>
<feature type="domain" description="Tubulin-folding cofactor D ARM repeats" evidence="6">
    <location>
        <begin position="295"/>
        <end position="548"/>
    </location>
</feature>
<proteinExistence type="inferred from homology"/>